<reference evidence="2 3" key="1">
    <citation type="submission" date="2018-10" db="EMBL/GenBank/DDBJ databases">
        <title>Tessaracoccus antarcticuss sp. nov., isolated from sediment.</title>
        <authorList>
            <person name="Zhou L.Y."/>
            <person name="Du Z.J."/>
        </authorList>
    </citation>
    <scope>NUCLEOTIDE SEQUENCE [LARGE SCALE GENOMIC DNA]</scope>
    <source>
        <strain evidence="2 3">JDX10</strain>
    </source>
</reference>
<dbReference type="CDD" id="cd06588">
    <property type="entry name" value="PhnB_like"/>
    <property type="match status" value="1"/>
</dbReference>
<feature type="domain" description="Glyoxalase/fosfomycin resistance/dioxygenase" evidence="1">
    <location>
        <begin position="5"/>
        <end position="134"/>
    </location>
</feature>
<comment type="caution">
    <text evidence="2">The sequence shown here is derived from an EMBL/GenBank/DDBJ whole genome shotgun (WGS) entry which is preliminary data.</text>
</comment>
<dbReference type="SUPFAM" id="SSF54593">
    <property type="entry name" value="Glyoxalase/Bleomycin resistance protein/Dihydroxybiphenyl dioxygenase"/>
    <property type="match status" value="1"/>
</dbReference>
<sequence>MSIALNPYLQFDGNTKEAMDFYHGVLGGDLSSMTFGEGMGDTNPNTAKLIMHSSLYLERGIHIMAADVPPGMPMSGNGTVSLSSDDAAGGDAETLTSWWEHLSDDADVTLPLEQAPWGDRFGQLTDRFGVTWMVNIPASQS</sequence>
<dbReference type="RefSeq" id="WP_121900083.1">
    <property type="nucleotide sequence ID" value="NZ_REFW01000001.1"/>
</dbReference>
<evidence type="ECO:0000259" key="1">
    <source>
        <dbReference type="Pfam" id="PF00903"/>
    </source>
</evidence>
<dbReference type="InterPro" id="IPR028973">
    <property type="entry name" value="PhnB-like"/>
</dbReference>
<dbReference type="OrthoDB" id="9795306at2"/>
<evidence type="ECO:0000313" key="3">
    <source>
        <dbReference type="Proteomes" id="UP000275256"/>
    </source>
</evidence>
<dbReference type="Gene3D" id="3.10.180.10">
    <property type="entry name" value="2,3-Dihydroxybiphenyl 1,2-Dioxygenase, domain 1"/>
    <property type="match status" value="1"/>
</dbReference>
<accession>A0A3M0GW16</accession>
<dbReference type="InterPro" id="IPR029068">
    <property type="entry name" value="Glyas_Bleomycin-R_OHBP_Dase"/>
</dbReference>
<dbReference type="Pfam" id="PF00903">
    <property type="entry name" value="Glyoxalase"/>
    <property type="match status" value="1"/>
</dbReference>
<protein>
    <submittedName>
        <fullName evidence="2">VOC family protein</fullName>
    </submittedName>
</protein>
<dbReference type="PANTHER" id="PTHR33990:SF1">
    <property type="entry name" value="PROTEIN YJDN"/>
    <property type="match status" value="1"/>
</dbReference>
<name>A0A3M0GW16_9ACTN</name>
<dbReference type="Proteomes" id="UP000275256">
    <property type="component" value="Unassembled WGS sequence"/>
</dbReference>
<organism evidence="2 3">
    <name type="scientific">Tessaracoccus antarcticus</name>
    <dbReference type="NCBI Taxonomy" id="2479848"/>
    <lineage>
        <taxon>Bacteria</taxon>
        <taxon>Bacillati</taxon>
        <taxon>Actinomycetota</taxon>
        <taxon>Actinomycetes</taxon>
        <taxon>Propionibacteriales</taxon>
        <taxon>Propionibacteriaceae</taxon>
        <taxon>Tessaracoccus</taxon>
    </lineage>
</organism>
<dbReference type="InterPro" id="IPR004360">
    <property type="entry name" value="Glyas_Fos-R_dOase_dom"/>
</dbReference>
<dbReference type="AlphaFoldDB" id="A0A3M0GW16"/>
<dbReference type="PANTHER" id="PTHR33990">
    <property type="entry name" value="PROTEIN YJDN-RELATED"/>
    <property type="match status" value="1"/>
</dbReference>
<keyword evidence="3" id="KW-1185">Reference proteome</keyword>
<proteinExistence type="predicted"/>
<gene>
    <name evidence="2" type="ORF">EAX62_02545</name>
</gene>
<dbReference type="EMBL" id="REFW01000001">
    <property type="protein sequence ID" value="RMB61536.1"/>
    <property type="molecule type" value="Genomic_DNA"/>
</dbReference>
<evidence type="ECO:0000313" key="2">
    <source>
        <dbReference type="EMBL" id="RMB61536.1"/>
    </source>
</evidence>